<protein>
    <submittedName>
        <fullName evidence="1">Uncharacterized protein</fullName>
    </submittedName>
</protein>
<reference evidence="1 2" key="1">
    <citation type="journal article" date="2020" name="Nature">
        <title>Six reference-quality genomes reveal evolution of bat adaptations.</title>
        <authorList>
            <person name="Jebb D."/>
            <person name="Huang Z."/>
            <person name="Pippel M."/>
            <person name="Hughes G.M."/>
            <person name="Lavrichenko K."/>
            <person name="Devanna P."/>
            <person name="Winkler S."/>
            <person name="Jermiin L.S."/>
            <person name="Skirmuntt E.C."/>
            <person name="Katzourakis A."/>
            <person name="Burkitt-Gray L."/>
            <person name="Ray D.A."/>
            <person name="Sullivan K.A.M."/>
            <person name="Roscito J.G."/>
            <person name="Kirilenko B.M."/>
            <person name="Davalos L.M."/>
            <person name="Corthals A.P."/>
            <person name="Power M.L."/>
            <person name="Jones G."/>
            <person name="Ransome R.D."/>
            <person name="Dechmann D.K.N."/>
            <person name="Locatelli A.G."/>
            <person name="Puechmaille S.J."/>
            <person name="Fedrigo O."/>
            <person name="Jarvis E.D."/>
            <person name="Hiller M."/>
            <person name="Vernes S.C."/>
            <person name="Myers E.W."/>
            <person name="Teeling E.C."/>
        </authorList>
    </citation>
    <scope>NUCLEOTIDE SEQUENCE [LARGE SCALE GENOMIC DNA]</scope>
    <source>
        <strain evidence="1">MPipKuh1</strain>
        <tissue evidence="1">Flight muscle</tissue>
    </source>
</reference>
<dbReference type="AlphaFoldDB" id="A0A7J7YAE5"/>
<evidence type="ECO:0000313" key="1">
    <source>
        <dbReference type="EMBL" id="KAF6358460.1"/>
    </source>
</evidence>
<dbReference type="Proteomes" id="UP000558488">
    <property type="component" value="Unassembled WGS sequence"/>
</dbReference>
<comment type="caution">
    <text evidence="1">The sequence shown here is derived from an EMBL/GenBank/DDBJ whole genome shotgun (WGS) entry which is preliminary data.</text>
</comment>
<sequence>MAGAAAFKHNQGDPISLCDLVLVTSSVPGASVRGQVDPALFYSPVHQAPLRFPTAACEPLENHHKAEPLTRTTLLWASEQCRPVSWNWEEGAVAMCGFCFLSLRGKWIPLMESRLPSLKPVHLKFCIQNPSGYDPRSVFKMHENTGFRLDFKRP</sequence>
<organism evidence="1 2">
    <name type="scientific">Pipistrellus kuhlii</name>
    <name type="common">Kuhl's pipistrelle</name>
    <dbReference type="NCBI Taxonomy" id="59472"/>
    <lineage>
        <taxon>Eukaryota</taxon>
        <taxon>Metazoa</taxon>
        <taxon>Chordata</taxon>
        <taxon>Craniata</taxon>
        <taxon>Vertebrata</taxon>
        <taxon>Euteleostomi</taxon>
        <taxon>Mammalia</taxon>
        <taxon>Eutheria</taxon>
        <taxon>Laurasiatheria</taxon>
        <taxon>Chiroptera</taxon>
        <taxon>Yangochiroptera</taxon>
        <taxon>Vespertilionidae</taxon>
        <taxon>Pipistrellus</taxon>
    </lineage>
</organism>
<keyword evidence="2" id="KW-1185">Reference proteome</keyword>
<dbReference type="EMBL" id="JACAGB010000006">
    <property type="protein sequence ID" value="KAF6358460.1"/>
    <property type="molecule type" value="Genomic_DNA"/>
</dbReference>
<gene>
    <name evidence="1" type="ORF">mPipKuh1_010288</name>
</gene>
<name>A0A7J7YAE5_PIPKU</name>
<proteinExistence type="predicted"/>
<evidence type="ECO:0000313" key="2">
    <source>
        <dbReference type="Proteomes" id="UP000558488"/>
    </source>
</evidence>
<accession>A0A7J7YAE5</accession>